<feature type="transmembrane region" description="Helical" evidence="8">
    <location>
        <begin position="224"/>
        <end position="245"/>
    </location>
</feature>
<feature type="transmembrane region" description="Helical" evidence="8">
    <location>
        <begin position="55"/>
        <end position="73"/>
    </location>
</feature>
<keyword evidence="7 8" id="KW-0472">Membrane</keyword>
<dbReference type="PANTHER" id="PTHR32322:SF2">
    <property type="entry name" value="EAMA DOMAIN-CONTAINING PROTEIN"/>
    <property type="match status" value="1"/>
</dbReference>
<dbReference type="EMBL" id="CP157483">
    <property type="protein sequence ID" value="XBO45684.1"/>
    <property type="molecule type" value="Genomic_DNA"/>
</dbReference>
<feature type="transmembrane region" description="Helical" evidence="8">
    <location>
        <begin position="252"/>
        <end position="276"/>
    </location>
</feature>
<feature type="transmembrane region" description="Helical" evidence="8">
    <location>
        <begin position="164"/>
        <end position="180"/>
    </location>
</feature>
<keyword evidence="5 8" id="KW-0812">Transmembrane</keyword>
<evidence type="ECO:0000256" key="4">
    <source>
        <dbReference type="ARBA" id="ARBA00022475"/>
    </source>
</evidence>
<evidence type="ECO:0000256" key="3">
    <source>
        <dbReference type="ARBA" id="ARBA00022448"/>
    </source>
</evidence>
<evidence type="ECO:0000313" key="10">
    <source>
        <dbReference type="EMBL" id="XBO45684.1"/>
    </source>
</evidence>
<comment type="subcellular location">
    <subcellularLocation>
        <location evidence="1">Cell membrane</location>
        <topology evidence="1">Multi-pass membrane protein</topology>
    </subcellularLocation>
</comment>
<feature type="transmembrane region" description="Helical" evidence="8">
    <location>
        <begin position="141"/>
        <end position="158"/>
    </location>
</feature>
<dbReference type="GO" id="GO:0005886">
    <property type="term" value="C:plasma membrane"/>
    <property type="evidence" value="ECO:0007669"/>
    <property type="project" value="UniProtKB-SubCell"/>
</dbReference>
<name>A0AAU7K0Q8_9MICO</name>
<evidence type="ECO:0000259" key="9">
    <source>
        <dbReference type="Pfam" id="PF00892"/>
    </source>
</evidence>
<feature type="transmembrane region" description="Helical" evidence="8">
    <location>
        <begin position="27"/>
        <end position="43"/>
    </location>
</feature>
<proteinExistence type="inferred from homology"/>
<organism evidence="10">
    <name type="scientific">Pedococcus sp. KACC 23699</name>
    <dbReference type="NCBI Taxonomy" id="3149228"/>
    <lineage>
        <taxon>Bacteria</taxon>
        <taxon>Bacillati</taxon>
        <taxon>Actinomycetota</taxon>
        <taxon>Actinomycetes</taxon>
        <taxon>Micrococcales</taxon>
        <taxon>Intrasporangiaceae</taxon>
        <taxon>Pedococcus</taxon>
    </lineage>
</organism>
<keyword evidence="6 8" id="KW-1133">Transmembrane helix</keyword>
<reference evidence="10" key="1">
    <citation type="submission" date="2024-05" db="EMBL/GenBank/DDBJ databases">
        <authorList>
            <person name="Kim S."/>
            <person name="Heo J."/>
            <person name="Choi H."/>
            <person name="Choi Y."/>
            <person name="Kwon S.-W."/>
            <person name="Kim Y."/>
        </authorList>
    </citation>
    <scope>NUCLEOTIDE SEQUENCE</scope>
    <source>
        <strain evidence="10">KACC 23699</strain>
    </source>
</reference>
<dbReference type="RefSeq" id="WP_406833183.1">
    <property type="nucleotide sequence ID" value="NZ_CP157483.1"/>
</dbReference>
<dbReference type="InterPro" id="IPR037185">
    <property type="entry name" value="EmrE-like"/>
</dbReference>
<feature type="transmembrane region" description="Helical" evidence="8">
    <location>
        <begin position="192"/>
        <end position="212"/>
    </location>
</feature>
<sequence length="318" mass="33788">MDRGLTRAGAAPTPDHDETRRGSIQGLLAYAVWGLFPLYFAALKPAGAWEILAHRILWTLLLCAAILLVRRDLAWMRQLWQRPRLGLGVTAAALLIAVNWVVYVAAVLGGHTTEAALGYFLNPLVTVALGVFVLKERLRPLQWVAVGIGAAAFVFLSVAAGSPPVIAITLALSFGLYGLVKKKVGVSLQAMHSLTAETAVLAPIAAVMLVVLTLRGETTFTTEGAVHTTLLVAAGAATAAPLLLFAGAARRVPLVTIGLLQFITPVLQLLCGVLLLHEHMTPSRWVGFGIVWVALAVLTVDSLRHLPRRAPTPVAVPS</sequence>
<keyword evidence="4" id="KW-1003">Cell membrane</keyword>
<evidence type="ECO:0000256" key="1">
    <source>
        <dbReference type="ARBA" id="ARBA00004651"/>
    </source>
</evidence>
<evidence type="ECO:0000256" key="5">
    <source>
        <dbReference type="ARBA" id="ARBA00022692"/>
    </source>
</evidence>
<dbReference type="InterPro" id="IPR004626">
    <property type="entry name" value="RarD"/>
</dbReference>
<feature type="transmembrane region" description="Helical" evidence="8">
    <location>
        <begin position="85"/>
        <end position="110"/>
    </location>
</feature>
<dbReference type="AlphaFoldDB" id="A0AAU7K0Q8"/>
<feature type="domain" description="EamA" evidence="9">
    <location>
        <begin position="22"/>
        <end position="157"/>
    </location>
</feature>
<feature type="transmembrane region" description="Helical" evidence="8">
    <location>
        <begin position="116"/>
        <end position="134"/>
    </location>
</feature>
<dbReference type="SUPFAM" id="SSF103481">
    <property type="entry name" value="Multidrug resistance efflux transporter EmrE"/>
    <property type="match status" value="2"/>
</dbReference>
<evidence type="ECO:0000256" key="8">
    <source>
        <dbReference type="SAM" id="Phobius"/>
    </source>
</evidence>
<dbReference type="NCBIfam" id="TIGR00688">
    <property type="entry name" value="rarD"/>
    <property type="match status" value="1"/>
</dbReference>
<dbReference type="InterPro" id="IPR050638">
    <property type="entry name" value="AA-Vitamin_Transporters"/>
</dbReference>
<dbReference type="InterPro" id="IPR000620">
    <property type="entry name" value="EamA_dom"/>
</dbReference>
<accession>A0AAU7K0Q8</accession>
<feature type="transmembrane region" description="Helical" evidence="8">
    <location>
        <begin position="282"/>
        <end position="300"/>
    </location>
</feature>
<evidence type="ECO:0000256" key="7">
    <source>
        <dbReference type="ARBA" id="ARBA00023136"/>
    </source>
</evidence>
<dbReference type="Pfam" id="PF00892">
    <property type="entry name" value="EamA"/>
    <property type="match status" value="2"/>
</dbReference>
<evidence type="ECO:0000256" key="2">
    <source>
        <dbReference type="ARBA" id="ARBA00007362"/>
    </source>
</evidence>
<dbReference type="PANTHER" id="PTHR32322">
    <property type="entry name" value="INNER MEMBRANE TRANSPORTER"/>
    <property type="match status" value="1"/>
</dbReference>
<keyword evidence="3" id="KW-0813">Transport</keyword>
<comment type="similarity">
    <text evidence="2">Belongs to the EamA transporter family.</text>
</comment>
<evidence type="ECO:0000256" key="6">
    <source>
        <dbReference type="ARBA" id="ARBA00022989"/>
    </source>
</evidence>
<feature type="domain" description="EamA" evidence="9">
    <location>
        <begin position="166"/>
        <end position="299"/>
    </location>
</feature>
<gene>
    <name evidence="10" type="primary">rarD</name>
    <name evidence="10" type="ORF">ABEG17_11385</name>
</gene>
<protein>
    <submittedName>
        <fullName evidence="10">EamA family transporter RarD</fullName>
    </submittedName>
</protein>